<keyword evidence="1" id="KW-0547">Nucleotide-binding</keyword>
<keyword evidence="2" id="KW-0067">ATP-binding</keyword>
<keyword evidence="3" id="KW-0805">Transcription regulation</keyword>
<dbReference type="InterPro" id="IPR003593">
    <property type="entry name" value="AAA+_ATPase"/>
</dbReference>
<dbReference type="Gene3D" id="1.10.10.60">
    <property type="entry name" value="Homeodomain-like"/>
    <property type="match status" value="1"/>
</dbReference>
<dbReference type="SUPFAM" id="SSF46689">
    <property type="entry name" value="Homeodomain-like"/>
    <property type="match status" value="1"/>
</dbReference>
<dbReference type="InterPro" id="IPR002078">
    <property type="entry name" value="Sigma_54_int"/>
</dbReference>
<dbReference type="InterPro" id="IPR003018">
    <property type="entry name" value="GAF"/>
</dbReference>
<keyword evidence="4" id="KW-0238">DNA-binding</keyword>
<dbReference type="NCBIfam" id="NF003451">
    <property type="entry name" value="PRK05022.1"/>
    <property type="match status" value="1"/>
</dbReference>
<dbReference type="Gene3D" id="3.30.450.40">
    <property type="match status" value="1"/>
</dbReference>
<dbReference type="EMBL" id="QZEI01000010">
    <property type="protein sequence ID" value="RLV60951.1"/>
    <property type="molecule type" value="Genomic_DNA"/>
</dbReference>
<dbReference type="SUPFAM" id="SSF55781">
    <property type="entry name" value="GAF domain-like"/>
    <property type="match status" value="1"/>
</dbReference>
<evidence type="ECO:0000256" key="4">
    <source>
        <dbReference type="ARBA" id="ARBA00023125"/>
    </source>
</evidence>
<evidence type="ECO:0000313" key="7">
    <source>
        <dbReference type="EMBL" id="RLV60951.1"/>
    </source>
</evidence>
<dbReference type="OrthoDB" id="9804019at2"/>
<dbReference type="InterPro" id="IPR027417">
    <property type="entry name" value="P-loop_NTPase"/>
</dbReference>
<dbReference type="SMART" id="SM00065">
    <property type="entry name" value="GAF"/>
    <property type="match status" value="1"/>
</dbReference>
<dbReference type="RefSeq" id="WP_121837855.1">
    <property type="nucleotide sequence ID" value="NZ_ML014759.1"/>
</dbReference>
<feature type="domain" description="Sigma-54 factor interaction" evidence="6">
    <location>
        <begin position="192"/>
        <end position="421"/>
    </location>
</feature>
<evidence type="ECO:0000256" key="2">
    <source>
        <dbReference type="ARBA" id="ARBA00022840"/>
    </source>
</evidence>
<dbReference type="GO" id="GO:0003677">
    <property type="term" value="F:DNA binding"/>
    <property type="evidence" value="ECO:0007669"/>
    <property type="project" value="UniProtKB-KW"/>
</dbReference>
<dbReference type="InterPro" id="IPR058031">
    <property type="entry name" value="AAA_lid_NorR"/>
</dbReference>
<dbReference type="GO" id="GO:0005524">
    <property type="term" value="F:ATP binding"/>
    <property type="evidence" value="ECO:0007669"/>
    <property type="project" value="UniProtKB-KW"/>
</dbReference>
<dbReference type="InterPro" id="IPR025944">
    <property type="entry name" value="Sigma_54_int_dom_CS"/>
</dbReference>
<dbReference type="SMART" id="SM00382">
    <property type="entry name" value="AAA"/>
    <property type="match status" value="1"/>
</dbReference>
<dbReference type="FunFam" id="3.40.50.300:FF:000006">
    <property type="entry name" value="DNA-binding transcriptional regulator NtrC"/>
    <property type="match status" value="1"/>
</dbReference>
<dbReference type="PROSITE" id="PS50045">
    <property type="entry name" value="SIGMA54_INTERACT_4"/>
    <property type="match status" value="1"/>
</dbReference>
<dbReference type="AlphaFoldDB" id="A0A3L8Q008"/>
<dbReference type="Pfam" id="PF01590">
    <property type="entry name" value="GAF"/>
    <property type="match status" value="1"/>
</dbReference>
<evidence type="ECO:0000256" key="3">
    <source>
        <dbReference type="ARBA" id="ARBA00023015"/>
    </source>
</evidence>
<evidence type="ECO:0000256" key="5">
    <source>
        <dbReference type="ARBA" id="ARBA00023163"/>
    </source>
</evidence>
<protein>
    <submittedName>
        <fullName evidence="7">Nitric oxide reductase transcriptional regulator NorR</fullName>
    </submittedName>
</protein>
<dbReference type="Proteomes" id="UP000281474">
    <property type="component" value="Unassembled WGS sequence"/>
</dbReference>
<dbReference type="GO" id="GO:0006355">
    <property type="term" value="P:regulation of DNA-templated transcription"/>
    <property type="evidence" value="ECO:0007669"/>
    <property type="project" value="InterPro"/>
</dbReference>
<keyword evidence="5" id="KW-0804">Transcription</keyword>
<dbReference type="PANTHER" id="PTHR32071:SF35">
    <property type="entry name" value="ANAEROBIC NITRIC OXIDE REDUCTASE TRANSCRIPTION REGULATOR NORR"/>
    <property type="match status" value="1"/>
</dbReference>
<dbReference type="Pfam" id="PF25601">
    <property type="entry name" value="AAA_lid_14"/>
    <property type="match status" value="1"/>
</dbReference>
<reference evidence="7 8" key="1">
    <citation type="submission" date="2018-09" db="EMBL/GenBank/DDBJ databases">
        <title>Phylogeny of the Shewanellaceae, and recommendation for two new genera, Pseudoshewanella and Parashewanella.</title>
        <authorList>
            <person name="Wang G."/>
        </authorList>
    </citation>
    <scope>NUCLEOTIDE SEQUENCE [LARGE SCALE GENOMIC DNA]</scope>
    <source>
        <strain evidence="7 8">C51</strain>
    </source>
</reference>
<dbReference type="SUPFAM" id="SSF52540">
    <property type="entry name" value="P-loop containing nucleoside triphosphate hydrolases"/>
    <property type="match status" value="1"/>
</dbReference>
<sequence length="516" mass="57185">MALSQSDLTRLALDITSGLASRDRFSSLLNTLRKNLHCDAAALLSYNGTYFTPLAINGLHDDVLGRRFMLDEHPRLEAIARAGDIVRFPADSELDDPYDGLIPNQQDELKVHACIGLPLFAEERLIGAVTIDGFDPMQFDQFTDFELRSISAIAAVSLNNALMMEKLEQRAVRDQAHRSDADHHSRHSEIDLIGQSSLMNALKQEISVVAKSDLNVLISGDTGTGKELVARSIHGQSSRSNKPLVYLNCAALPESVAESELFGHVKGAFTGAIGHRRGKFEMADNGTLFLDEIGELPLALQAKLLRVLQYGDIQKIGDDHSQHVDVRIIAATNKDLKTEVMEGRFRADLYHRLSVFPILVPPLREREGDITVLSGFFVERYRQKLGLKHLKLSPSSLLLLNGYHWPGNVRELDHALHRAAILANAHTEDEICTIKPQYFELAGEMEGLTGQAQTTSNSPSMLPIKDLSLKMAVDEFQSDYIRRVLANNKGNWAATARGLKLDPGNLHRLAKRLGLK</sequence>
<accession>A0A3L8Q008</accession>
<dbReference type="PROSITE" id="PS00676">
    <property type="entry name" value="SIGMA54_INTERACT_2"/>
    <property type="match status" value="1"/>
</dbReference>
<dbReference type="InterPro" id="IPR029016">
    <property type="entry name" value="GAF-like_dom_sf"/>
</dbReference>
<dbReference type="Pfam" id="PF00158">
    <property type="entry name" value="Sigma54_activat"/>
    <property type="match status" value="1"/>
</dbReference>
<proteinExistence type="predicted"/>
<dbReference type="InterPro" id="IPR009057">
    <property type="entry name" value="Homeodomain-like_sf"/>
</dbReference>
<dbReference type="PROSITE" id="PS00675">
    <property type="entry name" value="SIGMA54_INTERACT_1"/>
    <property type="match status" value="1"/>
</dbReference>
<dbReference type="PANTHER" id="PTHR32071">
    <property type="entry name" value="TRANSCRIPTIONAL REGULATORY PROTEIN"/>
    <property type="match status" value="1"/>
</dbReference>
<evidence type="ECO:0000256" key="1">
    <source>
        <dbReference type="ARBA" id="ARBA00022741"/>
    </source>
</evidence>
<gene>
    <name evidence="7" type="primary">norR</name>
    <name evidence="7" type="ORF">D5018_04625</name>
</gene>
<name>A0A3L8Q008_9GAMM</name>
<dbReference type="Gene3D" id="3.40.50.300">
    <property type="entry name" value="P-loop containing nucleotide triphosphate hydrolases"/>
    <property type="match status" value="1"/>
</dbReference>
<evidence type="ECO:0000313" key="8">
    <source>
        <dbReference type="Proteomes" id="UP000281474"/>
    </source>
</evidence>
<organism evidence="7 8">
    <name type="scientific">Parashewanella curva</name>
    <dbReference type="NCBI Taxonomy" id="2338552"/>
    <lineage>
        <taxon>Bacteria</taxon>
        <taxon>Pseudomonadati</taxon>
        <taxon>Pseudomonadota</taxon>
        <taxon>Gammaproteobacteria</taxon>
        <taxon>Alteromonadales</taxon>
        <taxon>Shewanellaceae</taxon>
        <taxon>Parashewanella</taxon>
    </lineage>
</organism>
<evidence type="ECO:0000259" key="6">
    <source>
        <dbReference type="PROSITE" id="PS50045"/>
    </source>
</evidence>
<dbReference type="CDD" id="cd00009">
    <property type="entry name" value="AAA"/>
    <property type="match status" value="1"/>
</dbReference>
<comment type="caution">
    <text evidence="7">The sequence shown here is derived from an EMBL/GenBank/DDBJ whole genome shotgun (WGS) entry which is preliminary data.</text>
</comment>
<keyword evidence="8" id="KW-1185">Reference proteome</keyword>
<dbReference type="InterPro" id="IPR025662">
    <property type="entry name" value="Sigma_54_int_dom_ATP-bd_1"/>
</dbReference>
<dbReference type="Gene3D" id="1.10.8.60">
    <property type="match status" value="1"/>
</dbReference>
<dbReference type="InterPro" id="IPR025943">
    <property type="entry name" value="Sigma_54_int_dom_ATP-bd_2"/>
</dbReference>
<dbReference type="PROSITE" id="PS00688">
    <property type="entry name" value="SIGMA54_INTERACT_3"/>
    <property type="match status" value="1"/>
</dbReference>